<proteinExistence type="predicted"/>
<feature type="compositionally biased region" description="Polar residues" evidence="1">
    <location>
        <begin position="88"/>
        <end position="102"/>
    </location>
</feature>
<dbReference type="Proteomes" id="UP001498398">
    <property type="component" value="Unassembled WGS sequence"/>
</dbReference>
<feature type="compositionally biased region" description="Basic residues" evidence="1">
    <location>
        <begin position="538"/>
        <end position="553"/>
    </location>
</feature>
<organism evidence="2 3">
    <name type="scientific">Marasmiellus scandens</name>
    <dbReference type="NCBI Taxonomy" id="2682957"/>
    <lineage>
        <taxon>Eukaryota</taxon>
        <taxon>Fungi</taxon>
        <taxon>Dikarya</taxon>
        <taxon>Basidiomycota</taxon>
        <taxon>Agaricomycotina</taxon>
        <taxon>Agaricomycetes</taxon>
        <taxon>Agaricomycetidae</taxon>
        <taxon>Agaricales</taxon>
        <taxon>Marasmiineae</taxon>
        <taxon>Omphalotaceae</taxon>
        <taxon>Marasmiellus</taxon>
    </lineage>
</organism>
<comment type="caution">
    <text evidence="2">The sequence shown here is derived from an EMBL/GenBank/DDBJ whole genome shotgun (WGS) entry which is preliminary data.</text>
</comment>
<feature type="region of interest" description="Disordered" evidence="1">
    <location>
        <begin position="475"/>
        <end position="595"/>
    </location>
</feature>
<evidence type="ECO:0000256" key="1">
    <source>
        <dbReference type="SAM" id="MobiDB-lite"/>
    </source>
</evidence>
<evidence type="ECO:0000313" key="2">
    <source>
        <dbReference type="EMBL" id="KAK7461028.1"/>
    </source>
</evidence>
<dbReference type="EMBL" id="JBANRG010000014">
    <property type="protein sequence ID" value="KAK7461028.1"/>
    <property type="molecule type" value="Genomic_DNA"/>
</dbReference>
<evidence type="ECO:0000313" key="3">
    <source>
        <dbReference type="Proteomes" id="UP001498398"/>
    </source>
</evidence>
<feature type="compositionally biased region" description="Low complexity" evidence="1">
    <location>
        <begin position="110"/>
        <end position="128"/>
    </location>
</feature>
<feature type="compositionally biased region" description="Acidic residues" evidence="1">
    <location>
        <begin position="214"/>
        <end position="235"/>
    </location>
</feature>
<protein>
    <submittedName>
        <fullName evidence="2">Uncharacterized protein</fullName>
    </submittedName>
</protein>
<reference evidence="2 3" key="1">
    <citation type="submission" date="2024-01" db="EMBL/GenBank/DDBJ databases">
        <title>A draft genome for the cacao thread blight pathogen Marasmiellus scandens.</title>
        <authorList>
            <person name="Baruah I.K."/>
            <person name="Leung J."/>
            <person name="Bukari Y."/>
            <person name="Amoako-Attah I."/>
            <person name="Meinhardt L.W."/>
            <person name="Bailey B.A."/>
            <person name="Cohen S.P."/>
        </authorList>
    </citation>
    <scope>NUCLEOTIDE SEQUENCE [LARGE SCALE GENOMIC DNA]</scope>
    <source>
        <strain evidence="2 3">GH-19</strain>
    </source>
</reference>
<gene>
    <name evidence="2" type="ORF">VKT23_008956</name>
</gene>
<feature type="region of interest" description="Disordered" evidence="1">
    <location>
        <begin position="322"/>
        <end position="426"/>
    </location>
</feature>
<feature type="compositionally biased region" description="Polar residues" evidence="1">
    <location>
        <begin position="331"/>
        <end position="351"/>
    </location>
</feature>
<feature type="compositionally biased region" description="Acidic residues" evidence="1">
    <location>
        <begin position="50"/>
        <end position="67"/>
    </location>
</feature>
<feature type="compositionally biased region" description="Acidic residues" evidence="1">
    <location>
        <begin position="491"/>
        <end position="506"/>
    </location>
</feature>
<feature type="compositionally biased region" description="Low complexity" evidence="1">
    <location>
        <begin position="383"/>
        <end position="426"/>
    </location>
</feature>
<name>A0ABR1JIU5_9AGAR</name>
<feature type="compositionally biased region" description="Pro residues" evidence="1">
    <location>
        <begin position="191"/>
        <end position="207"/>
    </location>
</feature>
<feature type="region of interest" description="Disordered" evidence="1">
    <location>
        <begin position="174"/>
        <end position="235"/>
    </location>
</feature>
<sequence>MGAKRKRVPAALHSELTEYSSLIRALRTSNTLDVTSQLARYQEESRNVDTTDDDHTDVDEDLTDEEDYQPRRTSVSASMIDGPVAGPSNYQDLPTPDPSQTLGKRKRHTSTASTSPQPTSPSVSSTRPKVQQKKRRRDTWTRWPLLLEDVPVPEWNLADEVAIIVKQVLKAQLPSSPTSSIGTAPTSSPAVAPPTSSPAPISPSPPSPDHHSGDDDEDENIDSDLDFESETDDEAPSYLSALTHSTERYLYHVLSSIAAIIPARTASMQNRIKPIDWETVLEALIACGTVQGGDDGTDTNTADTGVSAKVLNRVRERMEAIYGPAKKAGSRSPTETDPTQLQVSYSDNNGTVRVISPSRRHQQPQDGPSGSSAFAEPYPTPLPSQQAPSTPSPAPSRRLPISRSTSRTPLSRSQSQSRSPPLSPSSLTTHRIAAFVASKQRLADALAKYGATEDSLHPAEEEVQLDRKAINSLLKKRARRKGKEKASDGGNEIEQEVDQQSEEGGEANEYQAENISTRSQPKRKAKSVGEASLALTAKTKKKPRGKPFTGKKAKTQEQKEGDQQEEEQEPGPEQASKSRSKKLKAPQGKYIPVNV</sequence>
<keyword evidence="3" id="KW-1185">Reference proteome</keyword>
<accession>A0ABR1JIU5</accession>
<feature type="region of interest" description="Disordered" evidence="1">
    <location>
        <begin position="40"/>
        <end position="137"/>
    </location>
</feature>